<protein>
    <submittedName>
        <fullName evidence="1">Uncharacterized protein</fullName>
    </submittedName>
</protein>
<reference evidence="1 2" key="1">
    <citation type="submission" date="2016-03" db="EMBL/GenBank/DDBJ databases">
        <title>EvidentialGene: Evidence-directed Construction of Genes on Genomes.</title>
        <authorList>
            <person name="Gilbert D.G."/>
            <person name="Choi J.-H."/>
            <person name="Mockaitis K."/>
            <person name="Colbourne J."/>
            <person name="Pfrender M."/>
        </authorList>
    </citation>
    <scope>NUCLEOTIDE SEQUENCE [LARGE SCALE GENOMIC DNA]</scope>
    <source>
        <strain evidence="1 2">Xinb3</strain>
        <tissue evidence="1">Complete organism</tissue>
    </source>
</reference>
<dbReference type="Proteomes" id="UP000076858">
    <property type="component" value="Unassembled WGS sequence"/>
</dbReference>
<comment type="caution">
    <text evidence="1">The sequence shown here is derived from an EMBL/GenBank/DDBJ whole genome shotgun (WGS) entry which is preliminary data.</text>
</comment>
<keyword evidence="2" id="KW-1185">Reference proteome</keyword>
<evidence type="ECO:0000313" key="1">
    <source>
        <dbReference type="EMBL" id="KZS09528.1"/>
    </source>
</evidence>
<name>A0A164SDU4_9CRUS</name>
<dbReference type="AlphaFoldDB" id="A0A164SDU4"/>
<accession>A0A164SDU4</accession>
<gene>
    <name evidence="1" type="ORF">APZ42_026228</name>
</gene>
<dbReference type="EMBL" id="LRGB01002064">
    <property type="protein sequence ID" value="KZS09528.1"/>
    <property type="molecule type" value="Genomic_DNA"/>
</dbReference>
<feature type="non-terminal residue" evidence="1">
    <location>
        <position position="1"/>
    </location>
</feature>
<evidence type="ECO:0000313" key="2">
    <source>
        <dbReference type="Proteomes" id="UP000076858"/>
    </source>
</evidence>
<sequence>YTTPYVAPSYYSEAPKYYSGPSYRPETPKYYK</sequence>
<proteinExistence type="predicted"/>
<organism evidence="1 2">
    <name type="scientific">Daphnia magna</name>
    <dbReference type="NCBI Taxonomy" id="35525"/>
    <lineage>
        <taxon>Eukaryota</taxon>
        <taxon>Metazoa</taxon>
        <taxon>Ecdysozoa</taxon>
        <taxon>Arthropoda</taxon>
        <taxon>Crustacea</taxon>
        <taxon>Branchiopoda</taxon>
        <taxon>Diplostraca</taxon>
        <taxon>Cladocera</taxon>
        <taxon>Anomopoda</taxon>
        <taxon>Daphniidae</taxon>
        <taxon>Daphnia</taxon>
    </lineage>
</organism>